<accession>A0A1N7RKY0</accession>
<organism evidence="2 3">
    <name type="scientific">Paraburkholderia piptadeniae</name>
    <dbReference type="NCBI Taxonomy" id="1701573"/>
    <lineage>
        <taxon>Bacteria</taxon>
        <taxon>Pseudomonadati</taxon>
        <taxon>Pseudomonadota</taxon>
        <taxon>Betaproteobacteria</taxon>
        <taxon>Burkholderiales</taxon>
        <taxon>Burkholderiaceae</taxon>
        <taxon>Paraburkholderia</taxon>
    </lineage>
</organism>
<dbReference type="EMBL" id="CYGY02000006">
    <property type="protein sequence ID" value="SIT35755.1"/>
    <property type="molecule type" value="Genomic_DNA"/>
</dbReference>
<name>A0A1N7RKY0_9BURK</name>
<proteinExistence type="predicted"/>
<protein>
    <submittedName>
        <fullName evidence="2">Uncharacterized protein</fullName>
    </submittedName>
</protein>
<feature type="region of interest" description="Disordered" evidence="1">
    <location>
        <begin position="1"/>
        <end position="30"/>
    </location>
</feature>
<reference evidence="2" key="1">
    <citation type="submission" date="2016-12" db="EMBL/GenBank/DDBJ databases">
        <authorList>
            <person name="Moulin L."/>
        </authorList>
    </citation>
    <scope>NUCLEOTIDE SEQUENCE [LARGE SCALE GENOMIC DNA]</scope>
    <source>
        <strain evidence="2">STM 7183</strain>
    </source>
</reference>
<dbReference type="Proteomes" id="UP000195569">
    <property type="component" value="Unassembled WGS sequence"/>
</dbReference>
<keyword evidence="3" id="KW-1185">Reference proteome</keyword>
<sequence>MVLHRSQLARHSAALPSSKRSSLTKLKKSTIGRNKVNPHIGFGRACAIPKAVLFALLR</sequence>
<evidence type="ECO:0000313" key="2">
    <source>
        <dbReference type="EMBL" id="SIT35755.1"/>
    </source>
</evidence>
<dbReference type="AlphaFoldDB" id="A0A1N7RKY0"/>
<evidence type="ECO:0000256" key="1">
    <source>
        <dbReference type="SAM" id="MobiDB-lite"/>
    </source>
</evidence>
<comment type="caution">
    <text evidence="2">The sequence shown here is derived from an EMBL/GenBank/DDBJ whole genome shotgun (WGS) entry which is preliminary data.</text>
</comment>
<evidence type="ECO:0000313" key="3">
    <source>
        <dbReference type="Proteomes" id="UP000195569"/>
    </source>
</evidence>
<gene>
    <name evidence="2" type="ORF">BN2476_60024</name>
</gene>